<gene>
    <name evidence="3" type="ORF">Apau_1316</name>
</gene>
<protein>
    <submittedName>
        <fullName evidence="3">Fimbrial assembly family protein</fullName>
    </submittedName>
</protein>
<dbReference type="AlphaFoldDB" id="E3CYV9"/>
<dbReference type="PaxDb" id="584708-Apau_1316"/>
<dbReference type="eggNOG" id="COG3166">
    <property type="taxonomic scope" value="Bacteria"/>
</dbReference>
<dbReference type="PANTHER" id="PTHR40278:SF1">
    <property type="entry name" value="DNA UTILIZATION PROTEIN HOFN"/>
    <property type="match status" value="1"/>
</dbReference>
<organism evidence="3 4">
    <name type="scientific">Aminomonas paucivorans DSM 12260</name>
    <dbReference type="NCBI Taxonomy" id="584708"/>
    <lineage>
        <taxon>Bacteria</taxon>
        <taxon>Thermotogati</taxon>
        <taxon>Synergistota</taxon>
        <taxon>Synergistia</taxon>
        <taxon>Synergistales</taxon>
        <taxon>Synergistaceae</taxon>
        <taxon>Aminomonas</taxon>
    </lineage>
</organism>
<feature type="coiled-coil region" evidence="1">
    <location>
        <begin position="49"/>
        <end position="97"/>
    </location>
</feature>
<keyword evidence="2" id="KW-0472">Membrane</keyword>
<evidence type="ECO:0000313" key="4">
    <source>
        <dbReference type="Proteomes" id="UP000005096"/>
    </source>
</evidence>
<dbReference type="InterPro" id="IPR007813">
    <property type="entry name" value="PilN"/>
</dbReference>
<keyword evidence="2" id="KW-0812">Transmembrane</keyword>
<reference evidence="3 4" key="1">
    <citation type="journal article" date="2010" name="Stand. Genomic Sci.">
        <title>Non-contiguous finished genome sequence of Aminomonas paucivorans type strain (GLU-3).</title>
        <authorList>
            <person name="Pitluck S."/>
            <person name="Yasawong M."/>
            <person name="Held B."/>
            <person name="Lapidus A."/>
            <person name="Nolan M."/>
            <person name="Copeland A."/>
            <person name="Lucas S."/>
            <person name="Del Rio T.G."/>
            <person name="Tice H."/>
            <person name="Cheng J.F."/>
            <person name="Chertkov O."/>
            <person name="Goodwin L."/>
            <person name="Tapia R."/>
            <person name="Han C."/>
            <person name="Liolios K."/>
            <person name="Ivanova N."/>
            <person name="Mavromatis K."/>
            <person name="Ovchinnikova G."/>
            <person name="Pati A."/>
            <person name="Chen A."/>
            <person name="Palaniappan K."/>
            <person name="Land M."/>
            <person name="Hauser L."/>
            <person name="Chang Y.J."/>
            <person name="Jeffries C.D."/>
            <person name="Pukall R."/>
            <person name="Spring S."/>
            <person name="Rohde M."/>
            <person name="Sikorski J."/>
            <person name="Goker M."/>
            <person name="Woyke T."/>
            <person name="Bristow J."/>
            <person name="Eisen J.A."/>
            <person name="Markowitz V."/>
            <person name="Hugenholtz P."/>
            <person name="Kyrpides N.C."/>
            <person name="Klenk H.P."/>
        </authorList>
    </citation>
    <scope>NUCLEOTIDE SEQUENCE [LARGE SCALE GENOMIC DNA]</scope>
    <source>
        <strain evidence="3 4">DSM 12260</strain>
    </source>
</reference>
<dbReference type="Proteomes" id="UP000005096">
    <property type="component" value="Chromosome"/>
</dbReference>
<dbReference type="HOGENOM" id="CLU_1393769_0_0_0"/>
<dbReference type="EMBL" id="CM001022">
    <property type="protein sequence ID" value="EFQ23737.1"/>
    <property type="molecule type" value="Genomic_DNA"/>
</dbReference>
<dbReference type="STRING" id="584708.Apau_1316"/>
<accession>E3CYV9</accession>
<sequence length="195" mass="21164">MRVLLDLRPPKLIKRPASQVSWVRVLLGLLGGGVLFLALVNLGYGTFRVVQFHREAARLEQERQQLEAQAGKLGSEAERLKKRQADLEGQLAFLQEDLPSLELLSALDVLTPQGVSLAGLQLKGKALTLRGSAENQDQIVAFTTALSGHPLFAKVLLPTADPPGEGETTGRLSFSLECVLQDWSAYLTKLRSGGP</sequence>
<evidence type="ECO:0000256" key="2">
    <source>
        <dbReference type="SAM" id="Phobius"/>
    </source>
</evidence>
<dbReference type="PANTHER" id="PTHR40278">
    <property type="entry name" value="DNA UTILIZATION PROTEIN HOFN"/>
    <property type="match status" value="1"/>
</dbReference>
<evidence type="ECO:0000256" key="1">
    <source>
        <dbReference type="SAM" id="Coils"/>
    </source>
</evidence>
<dbReference type="OrthoDB" id="6439at2"/>
<keyword evidence="1" id="KW-0175">Coiled coil</keyword>
<dbReference type="RefSeq" id="WP_006300939.1">
    <property type="nucleotide sequence ID" value="NZ_CM001022.1"/>
</dbReference>
<feature type="transmembrane region" description="Helical" evidence="2">
    <location>
        <begin position="21"/>
        <end position="44"/>
    </location>
</feature>
<proteinExistence type="predicted"/>
<dbReference type="InterPro" id="IPR052534">
    <property type="entry name" value="Extracell_DNA_Util/SecSys_Comp"/>
</dbReference>
<dbReference type="Pfam" id="PF05137">
    <property type="entry name" value="PilN"/>
    <property type="match status" value="1"/>
</dbReference>
<name>E3CYV9_9BACT</name>
<evidence type="ECO:0000313" key="3">
    <source>
        <dbReference type="EMBL" id="EFQ23737.1"/>
    </source>
</evidence>
<keyword evidence="4" id="KW-1185">Reference proteome</keyword>
<keyword evidence="2" id="KW-1133">Transmembrane helix</keyword>